<dbReference type="Gene3D" id="3.40.30.10">
    <property type="entry name" value="Glutaredoxin"/>
    <property type="match status" value="1"/>
</dbReference>
<proteinExistence type="predicted"/>
<dbReference type="InterPro" id="IPR012336">
    <property type="entry name" value="Thioredoxin-like_fold"/>
</dbReference>
<evidence type="ECO:0000259" key="2">
    <source>
        <dbReference type="Pfam" id="PF13462"/>
    </source>
</evidence>
<evidence type="ECO:0000313" key="3">
    <source>
        <dbReference type="EMBL" id="MFC4455150.1"/>
    </source>
</evidence>
<evidence type="ECO:0000313" key="4">
    <source>
        <dbReference type="Proteomes" id="UP001595939"/>
    </source>
</evidence>
<keyword evidence="4" id="KW-1185">Reference proteome</keyword>
<sequence length="234" mass="26066">MLILALTSLFGAMALQRVPSIWRSLAVHQSAQPLEQFLLFGLPHLGVTGAPLQLVVVERYDCLTCRVSAEHLIGQRNRPNLQVTLLQADDGTASSVNAALASRCVWRLRPSRFWAVRQLLYRQQGPPEQDWFGPGQLAAVAQMARVPPARLQRCLHDPLVQRQQVSDTQRANRLHGDPLLPALYLNGHWLPFRMALQPDLLTASVQAALSSGRVRDATRRSRQPPQHRILAAAP</sequence>
<dbReference type="Pfam" id="PF13462">
    <property type="entry name" value="Thioredoxin_4"/>
    <property type="match status" value="1"/>
</dbReference>
<dbReference type="EMBL" id="JBHSEG010000008">
    <property type="protein sequence ID" value="MFC4455150.1"/>
    <property type="molecule type" value="Genomic_DNA"/>
</dbReference>
<evidence type="ECO:0000256" key="1">
    <source>
        <dbReference type="SAM" id="MobiDB-lite"/>
    </source>
</evidence>
<comment type="caution">
    <text evidence="3">The sequence shown here is derived from an EMBL/GenBank/DDBJ whole genome shotgun (WGS) entry which is preliminary data.</text>
</comment>
<organism evidence="3 4">
    <name type="scientific">Deinococcus sonorensis</name>
    <dbReference type="NCBI Taxonomy" id="309891"/>
    <lineage>
        <taxon>Bacteria</taxon>
        <taxon>Thermotogati</taxon>
        <taxon>Deinococcota</taxon>
        <taxon>Deinococci</taxon>
        <taxon>Deinococcales</taxon>
        <taxon>Deinococcaceae</taxon>
        <taxon>Deinococcus</taxon>
    </lineage>
</organism>
<dbReference type="Proteomes" id="UP001595939">
    <property type="component" value="Unassembled WGS sequence"/>
</dbReference>
<protein>
    <submittedName>
        <fullName evidence="3">DsbA family protein</fullName>
    </submittedName>
</protein>
<accession>A0ABV8Y851</accession>
<dbReference type="SUPFAM" id="SSF52833">
    <property type="entry name" value="Thioredoxin-like"/>
    <property type="match status" value="1"/>
</dbReference>
<reference evidence="4" key="1">
    <citation type="journal article" date="2019" name="Int. J. Syst. Evol. Microbiol.">
        <title>The Global Catalogue of Microorganisms (GCM) 10K type strain sequencing project: providing services to taxonomists for standard genome sequencing and annotation.</title>
        <authorList>
            <consortium name="The Broad Institute Genomics Platform"/>
            <consortium name="The Broad Institute Genome Sequencing Center for Infectious Disease"/>
            <person name="Wu L."/>
            <person name="Ma J."/>
        </authorList>
    </citation>
    <scope>NUCLEOTIDE SEQUENCE [LARGE SCALE GENOMIC DNA]</scope>
    <source>
        <strain evidence="4">CCUG 39970</strain>
    </source>
</reference>
<gene>
    <name evidence="3" type="ORF">ACFO0P_15335</name>
</gene>
<dbReference type="InterPro" id="IPR036249">
    <property type="entry name" value="Thioredoxin-like_sf"/>
</dbReference>
<feature type="region of interest" description="Disordered" evidence="1">
    <location>
        <begin position="212"/>
        <end position="234"/>
    </location>
</feature>
<feature type="domain" description="Thioredoxin-like fold" evidence="2">
    <location>
        <begin position="43"/>
        <end position="188"/>
    </location>
</feature>
<name>A0ABV8Y851_9DEIO</name>